<evidence type="ECO:0000313" key="1">
    <source>
        <dbReference type="EMBL" id="CAF4939456.1"/>
    </source>
</evidence>
<protein>
    <submittedName>
        <fullName evidence="1">Uncharacterized protein</fullName>
    </submittedName>
</protein>
<sequence>MACFYVDDDWDASSYLKSLVADFRADPYVLHSATDPYTFYTNLMWTYFDSEIDLHSGFSWIGCGSIFLREYAQRHLQYLQMHLKNNSNLMHFSDVFFSIWLNDIPSQFNMNIRHLPASNAGVSFSSMSSFLNNQYQSSILAIRILEHNLRYNQSKDVNHLEFSRRQNRRFSNYIKSSGDKDEFIFFTNILPMDIERIPFSISKDFERGTRNNLPKGTNVSFFLSHTTLNAVDNDPKTCWRPGRNVHRGEFFAIDFLYIRTNLSFSITVAHGQELQNSLDLNLSFDGVWWIAYRSFNGITIRNQNLTSNI</sequence>
<dbReference type="SUPFAM" id="SSF49785">
    <property type="entry name" value="Galactose-binding domain-like"/>
    <property type="match status" value="1"/>
</dbReference>
<accession>A0A821XJA9</accession>
<comment type="caution">
    <text evidence="1">The sequence shown here is derived from an EMBL/GenBank/DDBJ whole genome shotgun (WGS) entry which is preliminary data.</text>
</comment>
<feature type="non-terminal residue" evidence="1">
    <location>
        <position position="1"/>
    </location>
</feature>
<dbReference type="AlphaFoldDB" id="A0A821XJA9"/>
<reference evidence="1" key="1">
    <citation type="submission" date="2021-02" db="EMBL/GenBank/DDBJ databases">
        <authorList>
            <person name="Nowell W R."/>
        </authorList>
    </citation>
    <scope>NUCLEOTIDE SEQUENCE</scope>
</reference>
<gene>
    <name evidence="1" type="ORF">TOA249_LOCUS33265</name>
</gene>
<dbReference type="EMBL" id="CAJOBS010010149">
    <property type="protein sequence ID" value="CAF4939456.1"/>
    <property type="molecule type" value="Genomic_DNA"/>
</dbReference>
<evidence type="ECO:0000313" key="2">
    <source>
        <dbReference type="Proteomes" id="UP000663838"/>
    </source>
</evidence>
<proteinExistence type="predicted"/>
<name>A0A821XJA9_9BILA</name>
<organism evidence="1 2">
    <name type="scientific">Rotaria socialis</name>
    <dbReference type="NCBI Taxonomy" id="392032"/>
    <lineage>
        <taxon>Eukaryota</taxon>
        <taxon>Metazoa</taxon>
        <taxon>Spiralia</taxon>
        <taxon>Gnathifera</taxon>
        <taxon>Rotifera</taxon>
        <taxon>Eurotatoria</taxon>
        <taxon>Bdelloidea</taxon>
        <taxon>Philodinida</taxon>
        <taxon>Philodinidae</taxon>
        <taxon>Rotaria</taxon>
    </lineage>
</organism>
<dbReference type="Proteomes" id="UP000663838">
    <property type="component" value="Unassembled WGS sequence"/>
</dbReference>
<dbReference type="InterPro" id="IPR008979">
    <property type="entry name" value="Galactose-bd-like_sf"/>
</dbReference>